<protein>
    <submittedName>
        <fullName evidence="1">Uncharacterized protein</fullName>
    </submittedName>
</protein>
<keyword evidence="2" id="KW-1185">Reference proteome</keyword>
<reference evidence="1" key="1">
    <citation type="journal article" date="2019" name="PLoS Negl. Trop. Dis.">
        <title>Revisiting the worldwide diversity of Leptospira species in the environment.</title>
        <authorList>
            <person name="Vincent A.T."/>
            <person name="Schiettekatte O."/>
            <person name="Bourhy P."/>
            <person name="Veyrier F.J."/>
            <person name="Picardeau M."/>
        </authorList>
    </citation>
    <scope>NUCLEOTIDE SEQUENCE [LARGE SCALE GENOMIC DNA]</scope>
    <source>
        <strain evidence="1">201800299</strain>
    </source>
</reference>
<dbReference type="OrthoDB" id="344209at2"/>
<comment type="caution">
    <text evidence="1">The sequence shown here is derived from an EMBL/GenBank/DDBJ whole genome shotgun (WGS) entry which is preliminary data.</text>
</comment>
<gene>
    <name evidence="1" type="ORF">EHQ17_13930</name>
</gene>
<sequence length="225" mass="26135">MLCSFFLIFTIDCISVRVYVPKQGTDRFDTGNVDNLPQFAVPKMNPKFAVSQPTELETQPFAQRIPSLFFLAPNRLENEYGSVKTLIERELDRNREEYKTDKKIEIRILDFELKTTDRCIESVSSVRLNVEAIDSESKQKIFDFRHEDNIESNVTDCYFTLATGTVLGWLVYMPYLGFRGTREDQLNFLGRAALLEFFEVLKRSLIQKNLSPKQPRKQPEGFLPL</sequence>
<name>A0A5F1YGK9_9LEPT</name>
<evidence type="ECO:0000313" key="2">
    <source>
        <dbReference type="Proteomes" id="UP000298277"/>
    </source>
</evidence>
<accession>A0A5F1YGK9</accession>
<dbReference type="Proteomes" id="UP000298277">
    <property type="component" value="Unassembled WGS sequence"/>
</dbReference>
<proteinExistence type="predicted"/>
<evidence type="ECO:0000313" key="1">
    <source>
        <dbReference type="EMBL" id="TGK31547.1"/>
    </source>
</evidence>
<dbReference type="AlphaFoldDB" id="A0A5F1YGK9"/>
<dbReference type="EMBL" id="RQFA01000063">
    <property type="protein sequence ID" value="TGK31547.1"/>
    <property type="molecule type" value="Genomic_DNA"/>
</dbReference>
<organism evidence="1 2">
    <name type="scientific">Leptospira gomenensis</name>
    <dbReference type="NCBI Taxonomy" id="2484974"/>
    <lineage>
        <taxon>Bacteria</taxon>
        <taxon>Pseudomonadati</taxon>
        <taxon>Spirochaetota</taxon>
        <taxon>Spirochaetia</taxon>
        <taxon>Leptospirales</taxon>
        <taxon>Leptospiraceae</taxon>
        <taxon>Leptospira</taxon>
    </lineage>
</organism>